<dbReference type="GO" id="GO:0000978">
    <property type="term" value="F:RNA polymerase II cis-regulatory region sequence-specific DNA binding"/>
    <property type="evidence" value="ECO:0007669"/>
    <property type="project" value="TreeGrafter"/>
</dbReference>
<evidence type="ECO:0000259" key="8">
    <source>
        <dbReference type="PROSITE" id="PS50157"/>
    </source>
</evidence>
<dbReference type="EMBL" id="JAANQT010000914">
    <property type="protein sequence ID" value="KAG1307614.1"/>
    <property type="molecule type" value="Genomic_DNA"/>
</dbReference>
<dbReference type="OrthoDB" id="6077919at2759"/>
<dbReference type="GO" id="GO:0000981">
    <property type="term" value="F:DNA-binding transcription factor activity, RNA polymerase II-specific"/>
    <property type="evidence" value="ECO:0007669"/>
    <property type="project" value="UniProtKB-ARBA"/>
</dbReference>
<organism evidence="9 10">
    <name type="scientific">Rhizopus oryzae</name>
    <name type="common">Mucormycosis agent</name>
    <name type="synonym">Rhizopus arrhizus var. delemar</name>
    <dbReference type="NCBI Taxonomy" id="64495"/>
    <lineage>
        <taxon>Eukaryota</taxon>
        <taxon>Fungi</taxon>
        <taxon>Fungi incertae sedis</taxon>
        <taxon>Mucoromycota</taxon>
        <taxon>Mucoromycotina</taxon>
        <taxon>Mucoromycetes</taxon>
        <taxon>Mucorales</taxon>
        <taxon>Mucorineae</taxon>
        <taxon>Rhizopodaceae</taxon>
        <taxon>Rhizopus</taxon>
    </lineage>
</organism>
<dbReference type="SUPFAM" id="SSF57667">
    <property type="entry name" value="beta-beta-alpha zinc fingers"/>
    <property type="match status" value="1"/>
</dbReference>
<dbReference type="Proteomes" id="UP000716291">
    <property type="component" value="Unassembled WGS sequence"/>
</dbReference>
<feature type="domain" description="C2H2-type" evidence="8">
    <location>
        <begin position="17"/>
        <end position="46"/>
    </location>
</feature>
<feature type="region of interest" description="Disordered" evidence="7">
    <location>
        <begin position="176"/>
        <end position="211"/>
    </location>
</feature>
<evidence type="ECO:0000256" key="3">
    <source>
        <dbReference type="ARBA" id="ARBA00022771"/>
    </source>
</evidence>
<evidence type="ECO:0000256" key="2">
    <source>
        <dbReference type="ARBA" id="ARBA00022737"/>
    </source>
</evidence>
<reference evidence="9" key="1">
    <citation type="journal article" date="2020" name="Microb. Genom.">
        <title>Genetic diversity of clinical and environmental Mucorales isolates obtained from an investigation of mucormycosis cases among solid organ transplant recipients.</title>
        <authorList>
            <person name="Nguyen M.H."/>
            <person name="Kaul D."/>
            <person name="Muto C."/>
            <person name="Cheng S.J."/>
            <person name="Richter R.A."/>
            <person name="Bruno V.M."/>
            <person name="Liu G."/>
            <person name="Beyhan S."/>
            <person name="Sundermann A.J."/>
            <person name="Mounaud S."/>
            <person name="Pasculle A.W."/>
            <person name="Nierman W.C."/>
            <person name="Driscoll E."/>
            <person name="Cumbie R."/>
            <person name="Clancy C.J."/>
            <person name="Dupont C.L."/>
        </authorList>
    </citation>
    <scope>NUCLEOTIDE SEQUENCE</scope>
    <source>
        <strain evidence="9">GL11</strain>
    </source>
</reference>
<keyword evidence="4" id="KW-0862">Zinc</keyword>
<evidence type="ECO:0000256" key="7">
    <source>
        <dbReference type="SAM" id="MobiDB-lite"/>
    </source>
</evidence>
<dbReference type="Gene3D" id="3.30.160.60">
    <property type="entry name" value="Classic Zinc Finger"/>
    <property type="match status" value="3"/>
</dbReference>
<dbReference type="PROSITE" id="PS50157">
    <property type="entry name" value="ZINC_FINGER_C2H2_2"/>
    <property type="match status" value="2"/>
</dbReference>
<feature type="compositionally biased region" description="Low complexity" evidence="7">
    <location>
        <begin position="193"/>
        <end position="204"/>
    </location>
</feature>
<comment type="caution">
    <text evidence="9">The sequence shown here is derived from an EMBL/GenBank/DDBJ whole genome shotgun (WGS) entry which is preliminary data.</text>
</comment>
<dbReference type="InterPro" id="IPR013087">
    <property type="entry name" value="Znf_C2H2_type"/>
</dbReference>
<dbReference type="SMART" id="SM00355">
    <property type="entry name" value="ZnF_C2H2"/>
    <property type="match status" value="2"/>
</dbReference>
<evidence type="ECO:0000313" key="9">
    <source>
        <dbReference type="EMBL" id="KAG1307614.1"/>
    </source>
</evidence>
<keyword evidence="2" id="KW-0677">Repeat</keyword>
<dbReference type="PANTHER" id="PTHR14003">
    <property type="entry name" value="TRANSCRIPTIONAL REPRESSOR PROTEIN YY"/>
    <property type="match status" value="1"/>
</dbReference>
<dbReference type="FunFam" id="3.30.160.60:FF:000072">
    <property type="entry name" value="zinc finger protein 143 isoform X1"/>
    <property type="match status" value="1"/>
</dbReference>
<dbReference type="PROSITE" id="PS00028">
    <property type="entry name" value="ZINC_FINGER_C2H2_1"/>
    <property type="match status" value="2"/>
</dbReference>
<dbReference type="GO" id="GO:0008270">
    <property type="term" value="F:zinc ion binding"/>
    <property type="evidence" value="ECO:0007669"/>
    <property type="project" value="UniProtKB-KW"/>
</dbReference>
<proteinExistence type="predicted"/>
<dbReference type="InterPro" id="IPR036236">
    <property type="entry name" value="Znf_C2H2_sf"/>
</dbReference>
<evidence type="ECO:0000256" key="4">
    <source>
        <dbReference type="ARBA" id="ARBA00022833"/>
    </source>
</evidence>
<keyword evidence="10" id="KW-1185">Reference proteome</keyword>
<dbReference type="GO" id="GO:0005667">
    <property type="term" value="C:transcription regulator complex"/>
    <property type="evidence" value="ECO:0007669"/>
    <property type="project" value="TreeGrafter"/>
</dbReference>
<sequence length="254" mass="28955">MDIRDLLNETEDTIKRYVCSWHDCNKKFTRKSDLSRHVRIHTGERPYHCQWPSCGKQFIQQSALTVHYRTHTGERPHVCGYGLCTKAFSDVRFSFLMWDFTLGTVVHTRGSVHIPAFILAVVNHLLVKQLCLDISAVMIRSGRHTKPDKSPECNNTEIIDETPTVIPNANQVNFCKNSTNSPVGNERHSAPTSSLNSSSEQFNSGKQHKTHQVFVKNRPLDAMIELPQKTKNMHTYRLLDYGSFNRASNNATTV</sequence>
<accession>A0A9P6X8A9</accession>
<evidence type="ECO:0000313" key="10">
    <source>
        <dbReference type="Proteomes" id="UP000716291"/>
    </source>
</evidence>
<gene>
    <name evidence="9" type="ORF">G6F64_006674</name>
</gene>
<evidence type="ECO:0000256" key="5">
    <source>
        <dbReference type="ARBA" id="ARBA00023242"/>
    </source>
</evidence>
<feature type="domain" description="C2H2-type" evidence="8">
    <location>
        <begin position="47"/>
        <end position="76"/>
    </location>
</feature>
<evidence type="ECO:0000256" key="6">
    <source>
        <dbReference type="PROSITE-ProRule" id="PRU00042"/>
    </source>
</evidence>
<dbReference type="PANTHER" id="PTHR14003:SF23">
    <property type="entry name" value="ZINC FINGER PROTEIN 143"/>
    <property type="match status" value="1"/>
</dbReference>
<keyword evidence="3 6" id="KW-0863">Zinc-finger</keyword>
<dbReference type="GO" id="GO:0031519">
    <property type="term" value="C:PcG protein complex"/>
    <property type="evidence" value="ECO:0007669"/>
    <property type="project" value="TreeGrafter"/>
</dbReference>
<dbReference type="GO" id="GO:0000785">
    <property type="term" value="C:chromatin"/>
    <property type="evidence" value="ECO:0007669"/>
    <property type="project" value="TreeGrafter"/>
</dbReference>
<keyword evidence="1" id="KW-0479">Metal-binding</keyword>
<protein>
    <recommendedName>
        <fullName evidence="8">C2H2-type domain-containing protein</fullName>
    </recommendedName>
</protein>
<evidence type="ECO:0000256" key="1">
    <source>
        <dbReference type="ARBA" id="ARBA00022723"/>
    </source>
</evidence>
<dbReference type="AlphaFoldDB" id="A0A9P6X8A9"/>
<name>A0A9P6X8A9_RHIOR</name>
<dbReference type="FunFam" id="3.30.160.60:FF:000125">
    <property type="entry name" value="Putative zinc finger protein 143"/>
    <property type="match status" value="1"/>
</dbReference>
<dbReference type="Pfam" id="PF00096">
    <property type="entry name" value="zf-C2H2"/>
    <property type="match status" value="2"/>
</dbReference>
<keyword evidence="5" id="KW-0539">Nucleus</keyword>